<dbReference type="Gene3D" id="1.10.287.2620">
    <property type="match status" value="1"/>
</dbReference>
<dbReference type="InterPro" id="IPR026983">
    <property type="entry name" value="DHC"/>
</dbReference>
<dbReference type="Proteomes" id="UP000784294">
    <property type="component" value="Unassembled WGS sequence"/>
</dbReference>
<accession>A0A448X2V3</accession>
<comment type="similarity">
    <text evidence="1">Belongs to the dynein heavy chain family.</text>
</comment>
<keyword evidence="4" id="KW-1185">Reference proteome</keyword>
<dbReference type="GO" id="GO:0007018">
    <property type="term" value="P:microtubule-based movement"/>
    <property type="evidence" value="ECO:0007669"/>
    <property type="project" value="InterPro"/>
</dbReference>
<name>A0A448X2V3_9PLAT</name>
<gene>
    <name evidence="3" type="ORF">PXEA_LOCUS20166</name>
</gene>
<protein>
    <recommendedName>
        <fullName evidence="2">Dynein heavy chain linker domain-containing protein</fullName>
    </recommendedName>
</protein>
<evidence type="ECO:0000313" key="4">
    <source>
        <dbReference type="Proteomes" id="UP000784294"/>
    </source>
</evidence>
<evidence type="ECO:0000259" key="2">
    <source>
        <dbReference type="Pfam" id="PF08393"/>
    </source>
</evidence>
<dbReference type="OrthoDB" id="447173at2759"/>
<comment type="caution">
    <text evidence="3">The sequence shown here is derived from an EMBL/GenBank/DDBJ whole genome shotgun (WGS) entry which is preliminary data.</text>
</comment>
<evidence type="ECO:0000256" key="1">
    <source>
        <dbReference type="ARBA" id="ARBA00008887"/>
    </source>
</evidence>
<proteinExistence type="inferred from homology"/>
<dbReference type="GO" id="GO:0005858">
    <property type="term" value="C:axonemal dynein complex"/>
    <property type="evidence" value="ECO:0007669"/>
    <property type="project" value="TreeGrafter"/>
</dbReference>
<dbReference type="GO" id="GO:0051959">
    <property type="term" value="F:dynein light intermediate chain binding"/>
    <property type="evidence" value="ECO:0007669"/>
    <property type="project" value="InterPro"/>
</dbReference>
<dbReference type="PANTHER" id="PTHR46532:SF4">
    <property type="entry name" value="AAA+ ATPASE DOMAIN-CONTAINING PROTEIN"/>
    <property type="match status" value="1"/>
</dbReference>
<dbReference type="Pfam" id="PF08393">
    <property type="entry name" value="DHC_N2"/>
    <property type="match status" value="1"/>
</dbReference>
<feature type="domain" description="Dynein heavy chain linker" evidence="2">
    <location>
        <begin position="1"/>
        <end position="77"/>
    </location>
</feature>
<dbReference type="AlphaFoldDB" id="A0A448X2V3"/>
<reference evidence="3" key="1">
    <citation type="submission" date="2018-11" db="EMBL/GenBank/DDBJ databases">
        <authorList>
            <consortium name="Pathogen Informatics"/>
        </authorList>
    </citation>
    <scope>NUCLEOTIDE SEQUENCE</scope>
</reference>
<evidence type="ECO:0000313" key="3">
    <source>
        <dbReference type="EMBL" id="VEL26726.1"/>
    </source>
</evidence>
<sequence>MPKALKEWKAYEDLSMTIDNFNETCPILEMMANKAMVSRHWERLENITGHKFEVDADNFLLRNLMEAPLLKHKEEIEVQSVCSGRHTIRLAISFTQVISRDLELF</sequence>
<dbReference type="EMBL" id="CAAALY010082299">
    <property type="protein sequence ID" value="VEL26726.1"/>
    <property type="molecule type" value="Genomic_DNA"/>
</dbReference>
<dbReference type="InterPro" id="IPR013602">
    <property type="entry name" value="Dynein_heavy_linker"/>
</dbReference>
<dbReference type="GO" id="GO:0045505">
    <property type="term" value="F:dynein intermediate chain binding"/>
    <property type="evidence" value="ECO:0007669"/>
    <property type="project" value="InterPro"/>
</dbReference>
<organism evidence="3 4">
    <name type="scientific">Protopolystoma xenopodis</name>
    <dbReference type="NCBI Taxonomy" id="117903"/>
    <lineage>
        <taxon>Eukaryota</taxon>
        <taxon>Metazoa</taxon>
        <taxon>Spiralia</taxon>
        <taxon>Lophotrochozoa</taxon>
        <taxon>Platyhelminthes</taxon>
        <taxon>Monogenea</taxon>
        <taxon>Polyopisthocotylea</taxon>
        <taxon>Polystomatidea</taxon>
        <taxon>Polystomatidae</taxon>
        <taxon>Protopolystoma</taxon>
    </lineage>
</organism>
<dbReference type="PANTHER" id="PTHR46532">
    <property type="entry name" value="MALE FERTILITY FACTOR KL5"/>
    <property type="match status" value="1"/>
</dbReference>